<dbReference type="HOGENOM" id="CLU_077358_4_2_11"/>
<organism evidence="4 5">
    <name type="scientific">Corynebacterium doosanense CAU 212 = DSM 45436</name>
    <dbReference type="NCBI Taxonomy" id="558173"/>
    <lineage>
        <taxon>Bacteria</taxon>
        <taxon>Bacillati</taxon>
        <taxon>Actinomycetota</taxon>
        <taxon>Actinomycetes</taxon>
        <taxon>Mycobacteriales</taxon>
        <taxon>Corynebacteriaceae</taxon>
        <taxon>Corynebacterium</taxon>
    </lineage>
</organism>
<dbReference type="PANTHER" id="PTHR43764">
    <property type="entry name" value="MOLYBDENUM COFACTOR BIOSYNTHESIS"/>
    <property type="match status" value="1"/>
</dbReference>
<dbReference type="InterPro" id="IPR036425">
    <property type="entry name" value="MoaB/Mog-like_dom_sf"/>
</dbReference>
<dbReference type="PANTHER" id="PTHR43764:SF1">
    <property type="entry name" value="MOLYBDOPTERIN MOLYBDOTRANSFERASE"/>
    <property type="match status" value="1"/>
</dbReference>
<gene>
    <name evidence="4" type="ORF">CDOO_05910</name>
</gene>
<name>A0A097IFD9_9CORY</name>
<dbReference type="EMBL" id="CP006764">
    <property type="protein sequence ID" value="AIT60839.1"/>
    <property type="molecule type" value="Genomic_DNA"/>
</dbReference>
<feature type="domain" description="MoaB/Mog" evidence="3">
    <location>
        <begin position="5"/>
        <end position="152"/>
    </location>
</feature>
<accession>A0A097IFD9</accession>
<evidence type="ECO:0000313" key="5">
    <source>
        <dbReference type="Proteomes" id="UP000029914"/>
    </source>
</evidence>
<dbReference type="InterPro" id="IPR051920">
    <property type="entry name" value="MPT_Adenylyltrnsfr/MoaC-Rel"/>
</dbReference>
<dbReference type="SMART" id="SM00852">
    <property type="entry name" value="MoCF_biosynth"/>
    <property type="match status" value="1"/>
</dbReference>
<dbReference type="Pfam" id="PF00994">
    <property type="entry name" value="MoCF_biosynth"/>
    <property type="match status" value="1"/>
</dbReference>
<reference evidence="4 5" key="1">
    <citation type="submission" date="2013-09" db="EMBL/GenBank/DDBJ databases">
        <title>Complete genome sequence of Corynebacterium doosanense CAU 212(T) (=DSM 45436(T)), isolated from activated sludge.</title>
        <authorList>
            <person name="Schaffert L."/>
            <person name="Albersmeier A."/>
            <person name="Kalinowski J."/>
            <person name="Ruckert C."/>
        </authorList>
    </citation>
    <scope>NUCLEOTIDE SEQUENCE [LARGE SCALE GENOMIC DNA]</scope>
    <source>
        <strain evidence="4 5">CAU 212</strain>
    </source>
</reference>
<keyword evidence="2" id="KW-0501">Molybdenum cofactor biosynthesis</keyword>
<keyword evidence="5" id="KW-1185">Reference proteome</keyword>
<dbReference type="STRING" id="558173.CDOO_05910"/>
<dbReference type="RefSeq" id="WP_026159403.1">
    <property type="nucleotide sequence ID" value="NZ_AQUX01000006.1"/>
</dbReference>
<dbReference type="GO" id="GO:0006777">
    <property type="term" value="P:Mo-molybdopterin cofactor biosynthetic process"/>
    <property type="evidence" value="ECO:0007669"/>
    <property type="project" value="UniProtKB-KW"/>
</dbReference>
<evidence type="ECO:0000259" key="3">
    <source>
        <dbReference type="SMART" id="SM00852"/>
    </source>
</evidence>
<evidence type="ECO:0000313" key="4">
    <source>
        <dbReference type="EMBL" id="AIT60839.1"/>
    </source>
</evidence>
<evidence type="ECO:0000256" key="1">
    <source>
        <dbReference type="ARBA" id="ARBA00005046"/>
    </source>
</evidence>
<dbReference type="Gene3D" id="3.40.980.10">
    <property type="entry name" value="MoaB/Mog-like domain"/>
    <property type="match status" value="1"/>
</dbReference>
<proteinExistence type="predicted"/>
<evidence type="ECO:0000256" key="2">
    <source>
        <dbReference type="ARBA" id="ARBA00023150"/>
    </source>
</evidence>
<dbReference type="InterPro" id="IPR001453">
    <property type="entry name" value="MoaB/Mog_dom"/>
</dbReference>
<dbReference type="Proteomes" id="UP000029914">
    <property type="component" value="Chromosome"/>
</dbReference>
<dbReference type="eggNOG" id="COG0521">
    <property type="taxonomic scope" value="Bacteria"/>
</dbReference>
<dbReference type="SUPFAM" id="SSF53218">
    <property type="entry name" value="Molybdenum cofactor biosynthesis proteins"/>
    <property type="match status" value="1"/>
</dbReference>
<dbReference type="AlphaFoldDB" id="A0A097IFD9"/>
<dbReference type="KEGG" id="cdo:CDOO_05910"/>
<protein>
    <submittedName>
        <fullName evidence="4">Molybdenum cofactor biosynthesis protein</fullName>
    </submittedName>
</protein>
<comment type="pathway">
    <text evidence="1">Cofactor biosynthesis; molybdopterin biosynthesis.</text>
</comment>
<sequence>MHTAQVIVVSDRVCGGERRDTAGAAAVDTLRRAGLRCADPLVIAEGVEPLRGRLVEAIAEGVQVVLTLGGTGIGTNNVTPDVSMELIDARLTGLEMQILIEGLKSTPRAGLSRGIVGVTARGGEGTLIANAPHSVGGVADCLGVLVPLLPVIFEKF</sequence>